<keyword evidence="2" id="KW-0119">Carbohydrate metabolism</keyword>
<dbReference type="InterPro" id="IPR018484">
    <property type="entry name" value="FGGY_N"/>
</dbReference>
<keyword evidence="4 5" id="KW-0418">Kinase</keyword>
<dbReference type="PANTHER" id="PTHR43095">
    <property type="entry name" value="SUGAR KINASE"/>
    <property type="match status" value="1"/>
</dbReference>
<feature type="domain" description="Carbohydrate kinase FGGY C-terminal" evidence="8">
    <location>
        <begin position="278"/>
        <end position="457"/>
    </location>
</feature>
<protein>
    <submittedName>
        <fullName evidence="9">FGGY family carbohydrate kinase</fullName>
    </submittedName>
</protein>
<keyword evidence="3 5" id="KW-0808">Transferase</keyword>
<dbReference type="InterPro" id="IPR018483">
    <property type="entry name" value="Carb_kinase_FGGY_CS"/>
</dbReference>
<dbReference type="GO" id="GO:0016301">
    <property type="term" value="F:kinase activity"/>
    <property type="evidence" value="ECO:0007669"/>
    <property type="project" value="UniProtKB-KW"/>
</dbReference>
<dbReference type="InterPro" id="IPR043129">
    <property type="entry name" value="ATPase_NBD"/>
</dbReference>
<reference evidence="9" key="1">
    <citation type="submission" date="2022-11" db="EMBL/GenBank/DDBJ databases">
        <authorList>
            <person name="Somphong A."/>
            <person name="Phongsopitanun W."/>
        </authorList>
    </citation>
    <scope>NUCLEOTIDE SEQUENCE</scope>
    <source>
        <strain evidence="9">Pm04-4</strain>
    </source>
</reference>
<dbReference type="InterPro" id="IPR018485">
    <property type="entry name" value="FGGY_C"/>
</dbReference>
<dbReference type="RefSeq" id="WP_267568157.1">
    <property type="nucleotide sequence ID" value="NZ_JAPNTZ010000016.1"/>
</dbReference>
<proteinExistence type="inferred from homology"/>
<dbReference type="Pfam" id="PF02782">
    <property type="entry name" value="FGGY_C"/>
    <property type="match status" value="1"/>
</dbReference>
<comment type="similarity">
    <text evidence="1 5">Belongs to the FGGY kinase family.</text>
</comment>
<dbReference type="PROSITE" id="PS00445">
    <property type="entry name" value="FGGY_KINASES_2"/>
    <property type="match status" value="1"/>
</dbReference>
<feature type="domain" description="Carbohydrate kinase FGGY N-terminal" evidence="7">
    <location>
        <begin position="36"/>
        <end position="269"/>
    </location>
</feature>
<evidence type="ECO:0000256" key="6">
    <source>
        <dbReference type="SAM" id="MobiDB-lite"/>
    </source>
</evidence>
<feature type="region of interest" description="Disordered" evidence="6">
    <location>
        <begin position="1"/>
        <end position="32"/>
    </location>
</feature>
<dbReference type="Proteomes" id="UP001151002">
    <property type="component" value="Unassembled WGS sequence"/>
</dbReference>
<gene>
    <name evidence="9" type="ORF">OWR29_36965</name>
</gene>
<dbReference type="PANTHER" id="PTHR43095:SF5">
    <property type="entry name" value="XYLULOSE KINASE"/>
    <property type="match status" value="1"/>
</dbReference>
<organism evidence="9 10">
    <name type="scientific">Paractinoplanes pyxinae</name>
    <dbReference type="NCBI Taxonomy" id="2997416"/>
    <lineage>
        <taxon>Bacteria</taxon>
        <taxon>Bacillati</taxon>
        <taxon>Actinomycetota</taxon>
        <taxon>Actinomycetes</taxon>
        <taxon>Micromonosporales</taxon>
        <taxon>Micromonosporaceae</taxon>
        <taxon>Paractinoplanes</taxon>
    </lineage>
</organism>
<evidence type="ECO:0000259" key="7">
    <source>
        <dbReference type="Pfam" id="PF00370"/>
    </source>
</evidence>
<keyword evidence="2" id="KW-0859">Xylose metabolism</keyword>
<evidence type="ECO:0000256" key="3">
    <source>
        <dbReference type="ARBA" id="ARBA00022679"/>
    </source>
</evidence>
<evidence type="ECO:0000313" key="9">
    <source>
        <dbReference type="EMBL" id="MCY1143625.1"/>
    </source>
</evidence>
<evidence type="ECO:0000256" key="5">
    <source>
        <dbReference type="RuleBase" id="RU003733"/>
    </source>
</evidence>
<evidence type="ECO:0000256" key="4">
    <source>
        <dbReference type="ARBA" id="ARBA00022777"/>
    </source>
</evidence>
<dbReference type="SUPFAM" id="SSF53067">
    <property type="entry name" value="Actin-like ATPase domain"/>
    <property type="match status" value="2"/>
</dbReference>
<dbReference type="Pfam" id="PF00370">
    <property type="entry name" value="FGGY_N"/>
    <property type="match status" value="1"/>
</dbReference>
<comment type="caution">
    <text evidence="9">The sequence shown here is derived from an EMBL/GenBank/DDBJ whole genome shotgun (WGS) entry which is preliminary data.</text>
</comment>
<sequence>MSVPAQRGPHTGDRPVNGRPPGQPAPGRPASRPDVVVAVDVGTSAVKALVVDSEGRVLGRGSAPIGTDRPRPGHVEQSAAQWWQATAAALAACGPARSRAGAFAVTGQMQDLVCVGETDAVRPAILYSDTRAVAEYAELTDELGPEWADRIDNEPDATTLPGKLLWLRRHEPAALKATRHVLAGAGGYVVWRATGVAACDLTTAGTTGLLDARRRTWWPPAAGDIELPALTSGDTVTGRLRTAEATELGLSPGIPVVLCPGDAAATTIGLVGHEPGRAYASLGTSGWLASIVRDGHRPPAAHRLPLPRAGHTLLVGAVAAAGSAADWARRTVLGGVSWAEADAAASACGPSGLLALPSLAGERFPLRDPDARATLLGMTATTTAPQMYRAVLESVAFAFATLLPPGRDPLPLCGEAGLSPVWARILADVTDRPVLPLTAGQSETAAAHGAVRTAFAALGVVPPAPLAGQASGPAVEPGPDSETYQRLRTAYAVLWKTAPAVFHALSHARPWSNPCA</sequence>
<dbReference type="InterPro" id="IPR000577">
    <property type="entry name" value="Carb_kinase_FGGY"/>
</dbReference>
<evidence type="ECO:0000313" key="10">
    <source>
        <dbReference type="Proteomes" id="UP001151002"/>
    </source>
</evidence>
<name>A0ABT4BDF1_9ACTN</name>
<dbReference type="InterPro" id="IPR050406">
    <property type="entry name" value="FGGY_Carb_Kinase"/>
</dbReference>
<accession>A0ABT4BDF1</accession>
<dbReference type="PIRSF" id="PIRSF000538">
    <property type="entry name" value="GlpK"/>
    <property type="match status" value="1"/>
</dbReference>
<dbReference type="EMBL" id="JAPNTZ010000016">
    <property type="protein sequence ID" value="MCY1143625.1"/>
    <property type="molecule type" value="Genomic_DNA"/>
</dbReference>
<evidence type="ECO:0000256" key="1">
    <source>
        <dbReference type="ARBA" id="ARBA00009156"/>
    </source>
</evidence>
<keyword evidence="10" id="KW-1185">Reference proteome</keyword>
<dbReference type="Gene3D" id="3.30.420.40">
    <property type="match status" value="2"/>
</dbReference>
<evidence type="ECO:0000259" key="8">
    <source>
        <dbReference type="Pfam" id="PF02782"/>
    </source>
</evidence>
<evidence type="ECO:0000256" key="2">
    <source>
        <dbReference type="ARBA" id="ARBA00022629"/>
    </source>
</evidence>